<dbReference type="Gene3D" id="3.50.50.60">
    <property type="entry name" value="FAD/NAD(P)-binding domain"/>
    <property type="match status" value="1"/>
</dbReference>
<dbReference type="GO" id="GO:0016491">
    <property type="term" value="F:oxidoreductase activity"/>
    <property type="evidence" value="ECO:0007669"/>
    <property type="project" value="InterPro"/>
</dbReference>
<sequence>MAESYEFIIVGSGLSGLNAALTLQAAGREVLIIEANDKPGGRIATDKVDGYLCDRGFQLINAKYPSLLSLNVIEEIDFIRAPRVIEVALENERHLIGDPRSAPLSILNKATGTIPEKISLLRVLLSRAKPNQSIGGLLRTSGSCYERVLRPFLQGVFLIDPDRVDARFGLSVLRSFVNGSPGLPRLGVGALPQALAARVNNLNLNTRVDRISGQTLETTQGKFTAKKIIVATDPTTAAQLLDLREGTPMAGCITWYHATSENPSGSGRLVVDGQRRGPVYNSLVVSDISSSYAPKGQHLISSTTGLGDTESDVRRHLSIMWGVDTRDWNLIAKYEIPGALPIHSVGKSLSQQIEITESIFVTGDHRTVPSQQGALFAGKLAAELAAELALN</sequence>
<protein>
    <submittedName>
        <fullName evidence="2">Unannotated protein</fullName>
    </submittedName>
</protein>
<accession>A0A6J7DZK0</accession>
<evidence type="ECO:0000259" key="1">
    <source>
        <dbReference type="Pfam" id="PF01593"/>
    </source>
</evidence>
<feature type="domain" description="Amine oxidase" evidence="1">
    <location>
        <begin position="14"/>
        <end position="382"/>
    </location>
</feature>
<reference evidence="2" key="1">
    <citation type="submission" date="2020-05" db="EMBL/GenBank/DDBJ databases">
        <authorList>
            <person name="Chiriac C."/>
            <person name="Salcher M."/>
            <person name="Ghai R."/>
            <person name="Kavagutti S V."/>
        </authorList>
    </citation>
    <scope>NUCLEOTIDE SEQUENCE</scope>
</reference>
<dbReference type="PANTHER" id="PTHR42841">
    <property type="entry name" value="AMINE OXIDASE"/>
    <property type="match status" value="1"/>
</dbReference>
<dbReference type="SUPFAM" id="SSF51905">
    <property type="entry name" value="FAD/NAD(P)-binding domain"/>
    <property type="match status" value="1"/>
</dbReference>
<dbReference type="AlphaFoldDB" id="A0A6J7DZK0"/>
<organism evidence="2">
    <name type="scientific">freshwater metagenome</name>
    <dbReference type="NCBI Taxonomy" id="449393"/>
    <lineage>
        <taxon>unclassified sequences</taxon>
        <taxon>metagenomes</taxon>
        <taxon>ecological metagenomes</taxon>
    </lineage>
</organism>
<proteinExistence type="predicted"/>
<evidence type="ECO:0000313" key="2">
    <source>
        <dbReference type="EMBL" id="CAB4874310.1"/>
    </source>
</evidence>
<dbReference type="Pfam" id="PF01593">
    <property type="entry name" value="Amino_oxidase"/>
    <property type="match status" value="1"/>
</dbReference>
<dbReference type="EMBL" id="CAFBLH010000041">
    <property type="protein sequence ID" value="CAB4874310.1"/>
    <property type="molecule type" value="Genomic_DNA"/>
</dbReference>
<name>A0A6J7DZK0_9ZZZZ</name>
<gene>
    <name evidence="2" type="ORF">UFOPK3342_01169</name>
</gene>
<dbReference type="InterPro" id="IPR036188">
    <property type="entry name" value="FAD/NAD-bd_sf"/>
</dbReference>
<dbReference type="InterPro" id="IPR002937">
    <property type="entry name" value="Amino_oxidase"/>
</dbReference>